<dbReference type="RefSeq" id="XP_022101087.1">
    <property type="nucleotide sequence ID" value="XM_022245395.1"/>
</dbReference>
<dbReference type="PANTHER" id="PTHR43975">
    <property type="entry name" value="ZGC:101858"/>
    <property type="match status" value="1"/>
</dbReference>
<gene>
    <name evidence="4" type="primary">LOC110984843</name>
</gene>
<sequence>MLGLRLCCMEPRHQENHRHPSAGAESTCIPGASSGIGWATSVLFAKLGAKLTITGRNAANLDKVAKLCQENGSEPLVVVGDLTKEADNQNLVKKTTEHFGKLDVLVNCAGIISLGTIETTSMEAYDTMMNANVRSIFHLSSLAVPHLIETKGNIVNVSSVNGLRAFAGVLAYCMSKSALDQFTRVTALELAPKGVRVNAINPGVIVTNLQKTGGLDDEAYAKFLERSKTTHALGRPGQPEEAADAIAFLASDASTFITGVTLPVDGGRHAMCPR</sequence>
<name>A0A8B7Z809_ACAPL</name>
<evidence type="ECO:0000256" key="1">
    <source>
        <dbReference type="ARBA" id="ARBA00023002"/>
    </source>
</evidence>
<dbReference type="InterPro" id="IPR057326">
    <property type="entry name" value="KR_dom"/>
</dbReference>
<dbReference type="InterPro" id="IPR002347">
    <property type="entry name" value="SDR_fam"/>
</dbReference>
<accession>A0A8B7Z809</accession>
<organism evidence="3 4">
    <name type="scientific">Acanthaster planci</name>
    <name type="common">Crown-of-thorns starfish</name>
    <dbReference type="NCBI Taxonomy" id="133434"/>
    <lineage>
        <taxon>Eukaryota</taxon>
        <taxon>Metazoa</taxon>
        <taxon>Echinodermata</taxon>
        <taxon>Eleutherozoa</taxon>
        <taxon>Asterozoa</taxon>
        <taxon>Asteroidea</taxon>
        <taxon>Valvatacea</taxon>
        <taxon>Valvatida</taxon>
        <taxon>Acanthasteridae</taxon>
        <taxon>Acanthaster</taxon>
    </lineage>
</organism>
<dbReference type="OrthoDB" id="47007at2759"/>
<proteinExistence type="predicted"/>
<keyword evidence="3" id="KW-1185">Reference proteome</keyword>
<dbReference type="Gene3D" id="3.40.50.720">
    <property type="entry name" value="NAD(P)-binding Rossmann-like Domain"/>
    <property type="match status" value="1"/>
</dbReference>
<feature type="domain" description="Ketoreductase" evidence="2">
    <location>
        <begin position="25"/>
        <end position="203"/>
    </location>
</feature>
<dbReference type="PRINTS" id="PR00080">
    <property type="entry name" value="SDRFAMILY"/>
</dbReference>
<dbReference type="PROSITE" id="PS00061">
    <property type="entry name" value="ADH_SHORT"/>
    <property type="match status" value="1"/>
</dbReference>
<dbReference type="SUPFAM" id="SSF51735">
    <property type="entry name" value="NAD(P)-binding Rossmann-fold domains"/>
    <property type="match status" value="1"/>
</dbReference>
<dbReference type="SMART" id="SM00822">
    <property type="entry name" value="PKS_KR"/>
    <property type="match status" value="1"/>
</dbReference>
<dbReference type="InterPro" id="IPR020904">
    <property type="entry name" value="Sc_DH/Rdtase_CS"/>
</dbReference>
<keyword evidence="1" id="KW-0560">Oxidoreductase</keyword>
<dbReference type="InterPro" id="IPR036291">
    <property type="entry name" value="NAD(P)-bd_dom_sf"/>
</dbReference>
<dbReference type="PANTHER" id="PTHR43975:SF2">
    <property type="entry name" value="EG:BACR7A4.14 PROTEIN-RELATED"/>
    <property type="match status" value="1"/>
</dbReference>
<protein>
    <submittedName>
        <fullName evidence="4">Uncharacterized protein LOC110984843 isoform X1</fullName>
    </submittedName>
</protein>
<dbReference type="KEGG" id="aplc:110984843"/>
<reference evidence="4" key="1">
    <citation type="submission" date="2025-08" db="UniProtKB">
        <authorList>
            <consortium name="RefSeq"/>
        </authorList>
    </citation>
    <scope>IDENTIFICATION</scope>
</reference>
<dbReference type="GO" id="GO:0006629">
    <property type="term" value="P:lipid metabolic process"/>
    <property type="evidence" value="ECO:0007669"/>
    <property type="project" value="UniProtKB-ARBA"/>
</dbReference>
<evidence type="ECO:0000313" key="4">
    <source>
        <dbReference type="RefSeq" id="XP_022101087.1"/>
    </source>
</evidence>
<dbReference type="GeneID" id="110984843"/>
<evidence type="ECO:0000313" key="3">
    <source>
        <dbReference type="Proteomes" id="UP000694845"/>
    </source>
</evidence>
<dbReference type="GO" id="GO:0016491">
    <property type="term" value="F:oxidoreductase activity"/>
    <property type="evidence" value="ECO:0007669"/>
    <property type="project" value="UniProtKB-KW"/>
</dbReference>
<evidence type="ECO:0000259" key="2">
    <source>
        <dbReference type="SMART" id="SM00822"/>
    </source>
</evidence>
<dbReference type="Proteomes" id="UP000694845">
    <property type="component" value="Unplaced"/>
</dbReference>
<dbReference type="PRINTS" id="PR00081">
    <property type="entry name" value="GDHRDH"/>
</dbReference>
<dbReference type="FunFam" id="3.40.50.720:FF:000084">
    <property type="entry name" value="Short-chain dehydrogenase reductase"/>
    <property type="match status" value="1"/>
</dbReference>
<dbReference type="AlphaFoldDB" id="A0A8B7Z809"/>
<dbReference type="Pfam" id="PF13561">
    <property type="entry name" value="adh_short_C2"/>
    <property type="match status" value="1"/>
</dbReference>